<feature type="transmembrane region" description="Helical" evidence="7">
    <location>
        <begin position="6"/>
        <end position="22"/>
    </location>
</feature>
<evidence type="ECO:0000256" key="6">
    <source>
        <dbReference type="RuleBase" id="RU000320"/>
    </source>
</evidence>
<dbReference type="PANTHER" id="PTHR43507">
    <property type="entry name" value="NADH-UBIQUINONE OXIDOREDUCTASE CHAIN 4"/>
    <property type="match status" value="1"/>
</dbReference>
<dbReference type="GO" id="GO:0016491">
    <property type="term" value="F:oxidoreductase activity"/>
    <property type="evidence" value="ECO:0007669"/>
    <property type="project" value="UniProtKB-KW"/>
</dbReference>
<keyword evidence="5 7" id="KW-0472">Membrane</keyword>
<evidence type="ECO:0000256" key="3">
    <source>
        <dbReference type="ARBA" id="ARBA00022692"/>
    </source>
</evidence>
<feature type="transmembrane region" description="Helical" evidence="7">
    <location>
        <begin position="106"/>
        <end position="124"/>
    </location>
</feature>
<dbReference type="eggNOG" id="COG1008">
    <property type="taxonomic scope" value="Bacteria"/>
</dbReference>
<dbReference type="HOGENOM" id="CLU_007100_4_4_0"/>
<reference evidence="10" key="1">
    <citation type="submission" date="2008-08" db="EMBL/GenBank/DDBJ databases">
        <title>The complete genome sequence of Thermodesulfovibrio yellowstonii strain ATCC 51303 / DSM 11347 / YP87.</title>
        <authorList>
            <person name="Dodson R.J."/>
            <person name="Durkin A.S."/>
            <person name="Wu M."/>
            <person name="Eisen J."/>
            <person name="Sutton G."/>
        </authorList>
    </citation>
    <scope>NUCLEOTIDE SEQUENCE [LARGE SCALE GENOMIC DNA]</scope>
    <source>
        <strain evidence="10">ATCC 51303 / DSM 11347 / YP87</strain>
    </source>
</reference>
<comment type="subcellular location">
    <subcellularLocation>
        <location evidence="1">Endomembrane system</location>
        <topology evidence="1">Multi-pass membrane protein</topology>
    </subcellularLocation>
    <subcellularLocation>
        <location evidence="6">Membrane</location>
        <topology evidence="6">Multi-pass membrane protein</topology>
    </subcellularLocation>
</comment>
<dbReference type="PANTHER" id="PTHR43507:SF1">
    <property type="entry name" value="NADH-UBIQUINONE OXIDOREDUCTASE CHAIN 4"/>
    <property type="match status" value="1"/>
</dbReference>
<evidence type="ECO:0000313" key="10">
    <source>
        <dbReference type="Proteomes" id="UP000000718"/>
    </source>
</evidence>
<dbReference type="GO" id="GO:0045271">
    <property type="term" value="C:respiratory chain complex I"/>
    <property type="evidence" value="ECO:0000318"/>
    <property type="project" value="GO_Central"/>
</dbReference>
<dbReference type="GO" id="GO:0009060">
    <property type="term" value="P:aerobic respiration"/>
    <property type="evidence" value="ECO:0000318"/>
    <property type="project" value="GO_Central"/>
</dbReference>
<keyword evidence="4 7" id="KW-1133">Transmembrane helix</keyword>
<evidence type="ECO:0000259" key="8">
    <source>
        <dbReference type="Pfam" id="PF00361"/>
    </source>
</evidence>
<dbReference type="GO" id="GO:0042773">
    <property type="term" value="P:ATP synthesis coupled electron transport"/>
    <property type="evidence" value="ECO:0007669"/>
    <property type="project" value="InterPro"/>
</dbReference>
<keyword evidence="9" id="KW-0560">Oxidoreductase</keyword>
<feature type="transmembrane region" description="Helical" evidence="7">
    <location>
        <begin position="400"/>
        <end position="422"/>
    </location>
</feature>
<dbReference type="Pfam" id="PF00361">
    <property type="entry name" value="Proton_antipo_M"/>
    <property type="match status" value="1"/>
</dbReference>
<organism evidence="9 10">
    <name type="scientific">Thermodesulfovibrio yellowstonii (strain ATCC 51303 / DSM 11347 / YP87)</name>
    <dbReference type="NCBI Taxonomy" id="289376"/>
    <lineage>
        <taxon>Bacteria</taxon>
        <taxon>Pseudomonadati</taxon>
        <taxon>Nitrospirota</taxon>
        <taxon>Thermodesulfovibrionia</taxon>
        <taxon>Thermodesulfovibrionales</taxon>
        <taxon>Thermodesulfovibrionaceae</taxon>
        <taxon>Thermodesulfovibrio</taxon>
    </lineage>
</organism>
<proteinExistence type="inferred from homology"/>
<dbReference type="PATRIC" id="fig|289376.4.peg.1092"/>
<evidence type="ECO:0000256" key="4">
    <source>
        <dbReference type="ARBA" id="ARBA00022989"/>
    </source>
</evidence>
<dbReference type="KEGG" id="tye:THEYE_A1115"/>
<dbReference type="EMBL" id="CP001147">
    <property type="protein sequence ID" value="ACI20781.1"/>
    <property type="molecule type" value="Genomic_DNA"/>
</dbReference>
<dbReference type="AlphaFoldDB" id="B5YL24"/>
<gene>
    <name evidence="9" type="ordered locus">THEYE_A1115</name>
</gene>
<feature type="transmembrane region" description="Helical" evidence="7">
    <location>
        <begin position="294"/>
        <end position="316"/>
    </location>
</feature>
<keyword evidence="3 6" id="KW-0812">Transmembrane</keyword>
<dbReference type="InterPro" id="IPR010227">
    <property type="entry name" value="NADH_Q_OxRdtase_chainM/4"/>
</dbReference>
<feature type="transmembrane region" description="Helical" evidence="7">
    <location>
        <begin position="130"/>
        <end position="150"/>
    </location>
</feature>
<dbReference type="InParanoid" id="B5YL24"/>
<dbReference type="EC" id="1.6.99.5" evidence="9"/>
<feature type="transmembrane region" description="Helical" evidence="7">
    <location>
        <begin position="29"/>
        <end position="47"/>
    </location>
</feature>
<evidence type="ECO:0000256" key="1">
    <source>
        <dbReference type="ARBA" id="ARBA00004127"/>
    </source>
</evidence>
<dbReference type="GO" id="GO:0012505">
    <property type="term" value="C:endomembrane system"/>
    <property type="evidence" value="ECO:0007669"/>
    <property type="project" value="UniProtKB-SubCell"/>
</dbReference>
<dbReference type="InterPro" id="IPR003918">
    <property type="entry name" value="NADH_UbQ_OxRdtase"/>
</dbReference>
<feature type="transmembrane region" description="Helical" evidence="7">
    <location>
        <begin position="203"/>
        <end position="226"/>
    </location>
</feature>
<dbReference type="NCBIfam" id="TIGR01972">
    <property type="entry name" value="NDH_I_M"/>
    <property type="match status" value="1"/>
</dbReference>
<evidence type="ECO:0000256" key="2">
    <source>
        <dbReference type="ARBA" id="ARBA00009025"/>
    </source>
</evidence>
<dbReference type="GO" id="GO:0008137">
    <property type="term" value="F:NADH dehydrogenase (ubiquinone) activity"/>
    <property type="evidence" value="ECO:0007669"/>
    <property type="project" value="InterPro"/>
</dbReference>
<dbReference type="OrthoDB" id="9773103at2"/>
<feature type="transmembrane region" description="Helical" evidence="7">
    <location>
        <begin position="266"/>
        <end position="287"/>
    </location>
</feature>
<keyword evidence="10" id="KW-1185">Reference proteome</keyword>
<accession>B5YL24</accession>
<dbReference type="STRING" id="289376.THEYE_A1115"/>
<dbReference type="GO" id="GO:0048039">
    <property type="term" value="F:ubiquinone binding"/>
    <property type="evidence" value="ECO:0000318"/>
    <property type="project" value="GO_Central"/>
</dbReference>
<feature type="domain" description="NADH:quinone oxidoreductase/Mrp antiporter transmembrane" evidence="8">
    <location>
        <begin position="126"/>
        <end position="411"/>
    </location>
</feature>
<sequence length="479" mass="53890">MVGIELILIFPLLGAFLIWKIGIRKIVNLIALMSSSLSFIMALIYYLNFDRTKKGFQFLTSYEWISAWQLNFTLGFDHINSPFVLLTTFITLAIILLATKTIKDKISSFMSLLLLLSVSVNAFFMSTNFLQFFFFYEAMLIPAVLLIQRWGGENSFQASIKFLIYTFGFSIFLFLAIIATYYYGGSFSFTSLENLKISETAKLLLLFGFILAFFVKIPIVPLHGWLKDAYYEAAMPVTIFLSAVLGKMGIYGILRVIPYFNDILSVVNQWIILTCLISFVYSAFLALNSKNIKVLFAYMSLSHVGIITAGAFTGNLQGYQGVLLQSINHGILAAALFYVAELLNRETKSFDLEKFGALSKRVPALTFFTFSLIMAMGGFPGLNYFNGELLLLSGIFRENLFLGFIGVFGVALGVVYLSWFFYRVYLRKPGAELSTYVRDVISWELFFLAILLLISIYLGLNPDYVLSGVNEIVSFGGKG</sequence>
<comment type="similarity">
    <text evidence="2">Belongs to the complex I subunit 4 family.</text>
</comment>
<feature type="transmembrane region" description="Helical" evidence="7">
    <location>
        <begin position="364"/>
        <end position="385"/>
    </location>
</feature>
<dbReference type="EnsemblBacteria" id="ACI20781">
    <property type="protein sequence ID" value="ACI20781"/>
    <property type="gene ID" value="THEYE_A1115"/>
</dbReference>
<name>B5YL24_THEYD</name>
<feature type="transmembrane region" description="Helical" evidence="7">
    <location>
        <begin position="233"/>
        <end position="254"/>
    </location>
</feature>
<dbReference type="RefSeq" id="WP_012545513.1">
    <property type="nucleotide sequence ID" value="NC_011296.1"/>
</dbReference>
<protein>
    <submittedName>
        <fullName evidence="9">NADH-quinone oxidoreductase chain m, putative</fullName>
        <ecNumber evidence="9">1.6.99.5</ecNumber>
    </submittedName>
</protein>
<evidence type="ECO:0000256" key="7">
    <source>
        <dbReference type="SAM" id="Phobius"/>
    </source>
</evidence>
<dbReference type="Proteomes" id="UP000000718">
    <property type="component" value="Chromosome"/>
</dbReference>
<reference evidence="9 10" key="2">
    <citation type="journal article" date="2015" name="Genome Announc.">
        <title>Genome Sequence of the Sulfate-Reducing Thermophilic Bacterium Thermodesulfovibrio yellowstonii Strain DSM 11347T (Phylum Nitrospirae).</title>
        <authorList>
            <person name="Bhatnagar S."/>
            <person name="Badger J.H."/>
            <person name="Madupu R."/>
            <person name="Khouri H.M."/>
            <person name="O'Connor E.M."/>
            <person name="Robb F.T."/>
            <person name="Ward N.L."/>
            <person name="Eisen J.A."/>
        </authorList>
    </citation>
    <scope>NUCLEOTIDE SEQUENCE [LARGE SCALE GENOMIC DNA]</scope>
    <source>
        <strain evidence="10">ATCC 51303 / DSM 11347 / YP87</strain>
    </source>
</reference>
<evidence type="ECO:0000256" key="5">
    <source>
        <dbReference type="ARBA" id="ARBA00023136"/>
    </source>
</evidence>
<feature type="transmembrane region" description="Helical" evidence="7">
    <location>
        <begin position="322"/>
        <end position="343"/>
    </location>
</feature>
<dbReference type="InterPro" id="IPR001750">
    <property type="entry name" value="ND/Mrp_TM"/>
</dbReference>
<dbReference type="GO" id="GO:0015990">
    <property type="term" value="P:electron transport coupled proton transport"/>
    <property type="evidence" value="ECO:0000318"/>
    <property type="project" value="GO_Central"/>
</dbReference>
<feature type="transmembrane region" description="Helical" evidence="7">
    <location>
        <begin position="443"/>
        <end position="460"/>
    </location>
</feature>
<feature type="transmembrane region" description="Helical" evidence="7">
    <location>
        <begin position="79"/>
        <end position="99"/>
    </location>
</feature>
<dbReference type="PRINTS" id="PR01437">
    <property type="entry name" value="NUOXDRDTASE4"/>
</dbReference>
<evidence type="ECO:0000313" key="9">
    <source>
        <dbReference type="EMBL" id="ACI20781.1"/>
    </source>
</evidence>
<feature type="transmembrane region" description="Helical" evidence="7">
    <location>
        <begin position="162"/>
        <end position="183"/>
    </location>
</feature>